<dbReference type="SUPFAM" id="SSF52540">
    <property type="entry name" value="P-loop containing nucleoside triphosphate hydrolases"/>
    <property type="match status" value="1"/>
</dbReference>
<evidence type="ECO:0000256" key="1">
    <source>
        <dbReference type="ARBA" id="ARBA00022737"/>
    </source>
</evidence>
<keyword evidence="5" id="KW-1185">Reference proteome</keyword>
<keyword evidence="1" id="KW-0677">Repeat</keyword>
<evidence type="ECO:0000313" key="4">
    <source>
        <dbReference type="EMBL" id="PMD42872.1"/>
    </source>
</evidence>
<reference evidence="4 5" key="1">
    <citation type="submission" date="2016-04" db="EMBL/GenBank/DDBJ databases">
        <title>A degradative enzymes factory behind the ericoid mycorrhizal symbiosis.</title>
        <authorList>
            <consortium name="DOE Joint Genome Institute"/>
            <person name="Martino E."/>
            <person name="Morin E."/>
            <person name="Grelet G."/>
            <person name="Kuo A."/>
            <person name="Kohler A."/>
            <person name="Daghino S."/>
            <person name="Barry K."/>
            <person name="Choi C."/>
            <person name="Cichocki N."/>
            <person name="Clum A."/>
            <person name="Copeland A."/>
            <person name="Hainaut M."/>
            <person name="Haridas S."/>
            <person name="Labutti K."/>
            <person name="Lindquist E."/>
            <person name="Lipzen A."/>
            <person name="Khouja H.-R."/>
            <person name="Murat C."/>
            <person name="Ohm R."/>
            <person name="Olson A."/>
            <person name="Spatafora J."/>
            <person name="Veneault-Fourrey C."/>
            <person name="Henrissat B."/>
            <person name="Grigoriev I."/>
            <person name="Martin F."/>
            <person name="Perotto S."/>
        </authorList>
    </citation>
    <scope>NUCLEOTIDE SEQUENCE [LARGE SCALE GENOMIC DNA]</scope>
    <source>
        <strain evidence="4 5">F</strain>
    </source>
</reference>
<protein>
    <recommendedName>
        <fullName evidence="3">NACHT domain-containing protein</fullName>
    </recommendedName>
</protein>
<dbReference type="PROSITE" id="PS50837">
    <property type="entry name" value="NACHT"/>
    <property type="match status" value="1"/>
</dbReference>
<dbReference type="PANTHER" id="PTHR10039:SF14">
    <property type="entry name" value="NACHT DOMAIN-CONTAINING PROTEIN"/>
    <property type="match status" value="1"/>
</dbReference>
<dbReference type="InterPro" id="IPR027417">
    <property type="entry name" value="P-loop_NTPase"/>
</dbReference>
<dbReference type="Proteomes" id="UP000235786">
    <property type="component" value="Unassembled WGS sequence"/>
</dbReference>
<dbReference type="STRING" id="1149755.A0A2J6RWJ0"/>
<accession>A0A2J6RWJ0</accession>
<sequence>MSLPDNSDSQTPVGNPLFEEIHEKFLQTLPDRERSLFSKCASAKDLLAEARNWKTIKKNKFQGLYLMENIKRFSDCLQPYFDAVGIIFSSNSEYAAIAWGAIRLALQLANNFSTFFEKLTTTLRRLSEQLPGYDDVLKILKNSPSSRLKASMQKVYLDLFHFLTSVIGIFTKKDGTSKSSAAIMIKLLWKPFDAFFETTLEELRFHADLVRDEIIIEQLNTSTCHNRMGLEEQARAAQDRIASAEARELTKHNEFLTSESMRLQEKRNEDESFIRVKKWISPPEFMVEFEKAQDKRHEGTAEWLFEEPLFNIWAETELSAPSCTDKYNLGANTLWIRGNPGCGKTVLAAAAVGVLRCQQSFNQNSRAAVYHFFFRSGFPTLSDRISAYRAILAQILQRHKRDHELVDKFSFIMNNDSEGQLTASPHQIHDLLQICLQCLGNCVLIFDGVDECYDQLDLTADLICYSTMSDVKLLIFSRPTASALAAAIPTQQQLNIARSTSHDITLYLTRSLQILQNQRLLPEESKVGQLAEQLTTAADGMFLWGHLMIKYLNTRSFQAWQRLLAN</sequence>
<keyword evidence="2" id="KW-0175">Coiled coil</keyword>
<dbReference type="InterPro" id="IPR007111">
    <property type="entry name" value="NACHT_NTPase"/>
</dbReference>
<dbReference type="Gene3D" id="3.40.50.300">
    <property type="entry name" value="P-loop containing nucleotide triphosphate hydrolases"/>
    <property type="match status" value="1"/>
</dbReference>
<feature type="domain" description="NACHT" evidence="3">
    <location>
        <begin position="332"/>
        <end position="481"/>
    </location>
</feature>
<dbReference type="Pfam" id="PF24809">
    <property type="entry name" value="DUF7708"/>
    <property type="match status" value="1"/>
</dbReference>
<proteinExistence type="predicted"/>
<name>A0A2J6RWJ0_HYAVF</name>
<dbReference type="PANTHER" id="PTHR10039">
    <property type="entry name" value="AMELOGENIN"/>
    <property type="match status" value="1"/>
</dbReference>
<gene>
    <name evidence="4" type="ORF">L207DRAFT_581518</name>
</gene>
<dbReference type="InterPro" id="IPR056125">
    <property type="entry name" value="DUF7708"/>
</dbReference>
<dbReference type="EMBL" id="KZ613943">
    <property type="protein sequence ID" value="PMD42872.1"/>
    <property type="molecule type" value="Genomic_DNA"/>
</dbReference>
<evidence type="ECO:0000313" key="5">
    <source>
        <dbReference type="Proteomes" id="UP000235786"/>
    </source>
</evidence>
<feature type="coiled-coil region" evidence="2">
    <location>
        <begin position="227"/>
        <end position="266"/>
    </location>
</feature>
<evidence type="ECO:0000259" key="3">
    <source>
        <dbReference type="PROSITE" id="PS50837"/>
    </source>
</evidence>
<organism evidence="4 5">
    <name type="scientific">Hyaloscypha variabilis (strain UAMH 11265 / GT02V1 / F)</name>
    <name type="common">Meliniomyces variabilis</name>
    <dbReference type="NCBI Taxonomy" id="1149755"/>
    <lineage>
        <taxon>Eukaryota</taxon>
        <taxon>Fungi</taxon>
        <taxon>Dikarya</taxon>
        <taxon>Ascomycota</taxon>
        <taxon>Pezizomycotina</taxon>
        <taxon>Leotiomycetes</taxon>
        <taxon>Helotiales</taxon>
        <taxon>Hyaloscyphaceae</taxon>
        <taxon>Hyaloscypha</taxon>
        <taxon>Hyaloscypha variabilis</taxon>
    </lineage>
</organism>
<dbReference type="InterPro" id="IPR056884">
    <property type="entry name" value="NPHP3-like_N"/>
</dbReference>
<dbReference type="AlphaFoldDB" id="A0A2J6RWJ0"/>
<evidence type="ECO:0000256" key="2">
    <source>
        <dbReference type="SAM" id="Coils"/>
    </source>
</evidence>
<dbReference type="Pfam" id="PF24883">
    <property type="entry name" value="NPHP3_N"/>
    <property type="match status" value="1"/>
</dbReference>
<dbReference type="OrthoDB" id="4772757at2759"/>